<reference evidence="2" key="1">
    <citation type="submission" date="2022-12" db="EMBL/GenBank/DDBJ databases">
        <authorList>
            <person name="Wang J."/>
        </authorList>
    </citation>
    <scope>NUCLEOTIDE SEQUENCE</scope>
    <source>
        <strain evidence="2">HY-45-18</strain>
    </source>
</reference>
<comment type="caution">
    <text evidence="2">The sequence shown here is derived from an EMBL/GenBank/DDBJ whole genome shotgun (WGS) entry which is preliminary data.</text>
</comment>
<name>A0ABT4D609_9CLOT</name>
<sequence length="318" mass="37169">MSKYVDYIVSLIGTNPLPSFITLLKNSSNKTKVFLIHTENVNGTSIGTRAVAENLMEVLKEKKKGINVQLIPSDKSDIKEIIKVIKKIQRLIEKDNSECLSRKAVLIDYTSGTKIMSALFYNKFKELRSDKYMFTYIDDNSEHMILDDGDKIRKIPISDIEKEEKVAIEDISRIHGYKIANIDQCIEEKIETERGNTLIYLYPRKDEKIKFINKRYVEVKVDSILLLNYKLYLYEVSSEKEKSKCKMELFILKDKAEKIGGGRSKFYYKCKANDKGLKALKNDIKTDYEYEMDKRLRILNKEFTIEDEIKKLKIDNKF</sequence>
<dbReference type="Proteomes" id="UP001078443">
    <property type="component" value="Unassembled WGS sequence"/>
</dbReference>
<evidence type="ECO:0000313" key="3">
    <source>
        <dbReference type="Proteomes" id="UP001078443"/>
    </source>
</evidence>
<evidence type="ECO:0000313" key="2">
    <source>
        <dbReference type="EMBL" id="MCY6485468.1"/>
    </source>
</evidence>
<dbReference type="InterPro" id="IPR011335">
    <property type="entry name" value="Restrct_endonuc-II-like"/>
</dbReference>
<organism evidence="2 3">
    <name type="scientific">Clostridium aestuarii</name>
    <dbReference type="NCBI Taxonomy" id="338193"/>
    <lineage>
        <taxon>Bacteria</taxon>
        <taxon>Bacillati</taxon>
        <taxon>Bacillota</taxon>
        <taxon>Clostridia</taxon>
        <taxon>Eubacteriales</taxon>
        <taxon>Clostridiaceae</taxon>
        <taxon>Clostridium</taxon>
    </lineage>
</organism>
<dbReference type="SUPFAM" id="SSF52980">
    <property type="entry name" value="Restriction endonuclease-like"/>
    <property type="match status" value="1"/>
</dbReference>
<gene>
    <name evidence="2" type="ORF">OW763_14130</name>
</gene>
<dbReference type="InterPro" id="IPR056339">
    <property type="entry name" value="CARF_Card1"/>
</dbReference>
<dbReference type="Gene3D" id="3.40.50.10770">
    <property type="entry name" value="Hypothetical protein VC1899 like domain (Restriction endonuclease-like)"/>
    <property type="match status" value="1"/>
</dbReference>
<keyword evidence="3" id="KW-1185">Reference proteome</keyword>
<feature type="domain" description="Card1 CARF" evidence="1">
    <location>
        <begin position="9"/>
        <end position="142"/>
    </location>
</feature>
<dbReference type="EMBL" id="JAPQER010000007">
    <property type="protein sequence ID" value="MCY6485468.1"/>
    <property type="molecule type" value="Genomic_DNA"/>
</dbReference>
<dbReference type="RefSeq" id="WP_268041820.1">
    <property type="nucleotide sequence ID" value="NZ_JAPQER010000007.1"/>
</dbReference>
<evidence type="ECO:0000259" key="1">
    <source>
        <dbReference type="Pfam" id="PF23400"/>
    </source>
</evidence>
<protein>
    <recommendedName>
        <fullName evidence="1">Card1 CARF domain-containing protein</fullName>
    </recommendedName>
</protein>
<proteinExistence type="predicted"/>
<dbReference type="Pfam" id="PF23400">
    <property type="entry name" value="CARF_Card1"/>
    <property type="match status" value="1"/>
</dbReference>
<accession>A0ABT4D609</accession>